<dbReference type="OrthoDB" id="9815923at2"/>
<dbReference type="Proteomes" id="UP000050277">
    <property type="component" value="Unassembled WGS sequence"/>
</dbReference>
<dbReference type="SUPFAM" id="SSF53448">
    <property type="entry name" value="Nucleotide-diphospho-sugar transferases"/>
    <property type="match status" value="1"/>
</dbReference>
<keyword evidence="3" id="KW-1185">Reference proteome</keyword>
<name>A0A0P6YQT3_9CHLR</name>
<sequence length="249" mass="28562">MLLSVAIIARDEERHIGAALASIANVADEIVVLLDPRTSDRTAELCTQAGARVIAAPFESFPAQRNRALAECKGQWVLFLDADERVTPSLQHEIRQLLPSQPSHAGYWIPRFNRYWGRALRGGGWYPDRQLRLLQRAKAQYDPSRLVHELVILAGSEGQLSQHLEHINIESWAELREKQQRYAQAEAATLYRNGVRVKPQNYVLQPLRAIWRRYVTWGGYRDGFLGMLLALVMGWYEFKMYLALAKHWG</sequence>
<evidence type="ECO:0000259" key="1">
    <source>
        <dbReference type="Pfam" id="PF00535"/>
    </source>
</evidence>
<dbReference type="GO" id="GO:0016740">
    <property type="term" value="F:transferase activity"/>
    <property type="evidence" value="ECO:0007669"/>
    <property type="project" value="UniProtKB-KW"/>
</dbReference>
<feature type="domain" description="Glycosyltransferase 2-like" evidence="1">
    <location>
        <begin position="4"/>
        <end position="121"/>
    </location>
</feature>
<keyword evidence="2" id="KW-0808">Transferase</keyword>
<dbReference type="EMBL" id="LGKP01000025">
    <property type="protein sequence ID" value="KPL85470.1"/>
    <property type="molecule type" value="Genomic_DNA"/>
</dbReference>
<organism evidence="2 3">
    <name type="scientific">Herpetosiphon geysericola</name>
    <dbReference type="NCBI Taxonomy" id="70996"/>
    <lineage>
        <taxon>Bacteria</taxon>
        <taxon>Bacillati</taxon>
        <taxon>Chloroflexota</taxon>
        <taxon>Chloroflexia</taxon>
        <taxon>Herpetosiphonales</taxon>
        <taxon>Herpetosiphonaceae</taxon>
        <taxon>Herpetosiphon</taxon>
    </lineage>
</organism>
<dbReference type="PANTHER" id="PTHR43630:SF2">
    <property type="entry name" value="GLYCOSYLTRANSFERASE"/>
    <property type="match status" value="1"/>
</dbReference>
<accession>A0A0P6YQT3</accession>
<protein>
    <submittedName>
        <fullName evidence="2">Glycosyl transferase</fullName>
    </submittedName>
</protein>
<evidence type="ECO:0000313" key="2">
    <source>
        <dbReference type="EMBL" id="KPL85470.1"/>
    </source>
</evidence>
<dbReference type="Gene3D" id="3.90.550.10">
    <property type="entry name" value="Spore Coat Polysaccharide Biosynthesis Protein SpsA, Chain A"/>
    <property type="match status" value="1"/>
</dbReference>
<dbReference type="CDD" id="cd02511">
    <property type="entry name" value="Beta4Glucosyltransferase"/>
    <property type="match status" value="1"/>
</dbReference>
<dbReference type="RefSeq" id="WP_054535790.1">
    <property type="nucleotide sequence ID" value="NZ_LGKP01000025.1"/>
</dbReference>
<reference evidence="2 3" key="1">
    <citation type="submission" date="2015-07" db="EMBL/GenBank/DDBJ databases">
        <title>Whole genome sequence of Herpetosiphon geysericola DSM 7119.</title>
        <authorList>
            <person name="Hemp J."/>
            <person name="Ward L.M."/>
            <person name="Pace L.A."/>
            <person name="Fischer W.W."/>
        </authorList>
    </citation>
    <scope>NUCLEOTIDE SEQUENCE [LARGE SCALE GENOMIC DNA]</scope>
    <source>
        <strain evidence="2 3">DSM 7119</strain>
    </source>
</reference>
<gene>
    <name evidence="2" type="ORF">SE18_17750</name>
</gene>
<dbReference type="Pfam" id="PF00535">
    <property type="entry name" value="Glycos_transf_2"/>
    <property type="match status" value="1"/>
</dbReference>
<dbReference type="InterPro" id="IPR029044">
    <property type="entry name" value="Nucleotide-diphossugar_trans"/>
</dbReference>
<dbReference type="PATRIC" id="fig|70996.4.peg.426"/>
<dbReference type="InterPro" id="IPR001173">
    <property type="entry name" value="Glyco_trans_2-like"/>
</dbReference>
<dbReference type="STRING" id="70996.SE18_17750"/>
<comment type="caution">
    <text evidence="2">The sequence shown here is derived from an EMBL/GenBank/DDBJ whole genome shotgun (WGS) entry which is preliminary data.</text>
</comment>
<proteinExistence type="predicted"/>
<dbReference type="PANTHER" id="PTHR43630">
    <property type="entry name" value="POLY-BETA-1,6-N-ACETYL-D-GLUCOSAMINE SYNTHASE"/>
    <property type="match status" value="1"/>
</dbReference>
<dbReference type="AlphaFoldDB" id="A0A0P6YQT3"/>
<evidence type="ECO:0000313" key="3">
    <source>
        <dbReference type="Proteomes" id="UP000050277"/>
    </source>
</evidence>